<keyword evidence="2" id="KW-1185">Reference proteome</keyword>
<dbReference type="Proteomes" id="UP000001031">
    <property type="component" value="Chromosome"/>
</dbReference>
<gene>
    <name evidence="1" type="ordered locus">Amuc_1365</name>
</gene>
<sequence>MDEEKDPQAIYKQNVRAWLRDRGLSMKWLASWLGKSEGTVKNWFYGGNPIIEENVDSIDALQVNYHKDNRYHFINPDFDPSPKAYNIPKKQFYIAVVDEADASLMAYALNAEIENVFYNPQSEITINRSHISIITNILTSKTRELLLQEKEKCKKKNIKFNILTMEQAEASMVALSDIPTDEYWGVVVSDNFPLLYARVAAKIDGFSNFSEWVASVLRKWAEERINKDLDNFLKKEEGSLFPWDNMDDEIPF</sequence>
<dbReference type="AlphaFoldDB" id="B2UKR6"/>
<dbReference type="InterPro" id="IPR010982">
    <property type="entry name" value="Lambda_DNA-bd_dom_sf"/>
</dbReference>
<dbReference type="BioCyc" id="AMUC349741:G1GBX-1450-MONOMER"/>
<accession>B2UKR6</accession>
<organism evidence="1 2">
    <name type="scientific">Akkermansia muciniphila (strain ATCC BAA-835 / DSM 22959 / JCM 33894 / BCRC 81048 / CCUG 64013 / CIP 107961 / Muc)</name>
    <dbReference type="NCBI Taxonomy" id="349741"/>
    <lineage>
        <taxon>Bacteria</taxon>
        <taxon>Pseudomonadati</taxon>
        <taxon>Verrucomicrobiota</taxon>
        <taxon>Verrucomicrobiia</taxon>
        <taxon>Verrucomicrobiales</taxon>
        <taxon>Akkermansiaceae</taxon>
        <taxon>Akkermansia</taxon>
    </lineage>
</organism>
<name>B2UKR6_AKKM8</name>
<dbReference type="RefSeq" id="WP_012420404.1">
    <property type="nucleotide sequence ID" value="NC_010655.1"/>
</dbReference>
<reference evidence="2" key="1">
    <citation type="journal article" date="2011" name="PLoS ONE">
        <title>The genome of Akkermansia muciniphila, a dedicated intestinal mucin degrader, and its use in exploring intestinal metagenomes.</title>
        <authorList>
            <person name="van Passel M.W."/>
            <person name="Kant R."/>
            <person name="Zoetendal E.G."/>
            <person name="Plugge C.M."/>
            <person name="Derrien M."/>
            <person name="Malfatti S.A."/>
            <person name="Chain P.S."/>
            <person name="Woyke T."/>
            <person name="Palva A."/>
            <person name="de Vos W.M."/>
            <person name="Smidt H."/>
        </authorList>
    </citation>
    <scope>NUCLEOTIDE SEQUENCE [LARGE SCALE GENOMIC DNA]</scope>
    <source>
        <strain evidence="2">ATCC BAA-835 / DSM 22959 / JCM 33894 / BCRC 81048 / CCUG 64013 / CIP 107961 / Muc</strain>
    </source>
</reference>
<evidence type="ECO:0000313" key="2">
    <source>
        <dbReference type="Proteomes" id="UP000001031"/>
    </source>
</evidence>
<dbReference type="PaxDb" id="349741-Amuc_1365"/>
<dbReference type="HOGENOM" id="CLU_1101071_0_0_0"/>
<evidence type="ECO:0000313" key="1">
    <source>
        <dbReference type="EMBL" id="ACD05189.1"/>
    </source>
</evidence>
<dbReference type="Gene3D" id="1.10.260.40">
    <property type="entry name" value="lambda repressor-like DNA-binding domains"/>
    <property type="match status" value="1"/>
</dbReference>
<protein>
    <submittedName>
        <fullName evidence="1">Uncharacterized protein</fullName>
    </submittedName>
</protein>
<dbReference type="KEGG" id="amu:Amuc_1365"/>
<proteinExistence type="predicted"/>
<dbReference type="EMBL" id="CP001071">
    <property type="protein sequence ID" value="ACD05189.1"/>
    <property type="molecule type" value="Genomic_DNA"/>
</dbReference>
<dbReference type="STRING" id="349741.Amuc_1365"/>
<dbReference type="GO" id="GO:0003677">
    <property type="term" value="F:DNA binding"/>
    <property type="evidence" value="ECO:0007669"/>
    <property type="project" value="InterPro"/>
</dbReference>